<accession>W9RXH2</accession>
<gene>
    <name evidence="2" type="ORF">L484_008366</name>
</gene>
<evidence type="ECO:0000313" key="2">
    <source>
        <dbReference type="EMBL" id="EXC16561.1"/>
    </source>
</evidence>
<feature type="signal peptide" evidence="1">
    <location>
        <begin position="1"/>
        <end position="21"/>
    </location>
</feature>
<feature type="chain" id="PRO_5004932830" description="Secreted protein" evidence="1">
    <location>
        <begin position="22"/>
        <end position="105"/>
    </location>
</feature>
<evidence type="ECO:0008006" key="4">
    <source>
        <dbReference type="Google" id="ProtNLM"/>
    </source>
</evidence>
<organism evidence="2 3">
    <name type="scientific">Morus notabilis</name>
    <dbReference type="NCBI Taxonomy" id="981085"/>
    <lineage>
        <taxon>Eukaryota</taxon>
        <taxon>Viridiplantae</taxon>
        <taxon>Streptophyta</taxon>
        <taxon>Embryophyta</taxon>
        <taxon>Tracheophyta</taxon>
        <taxon>Spermatophyta</taxon>
        <taxon>Magnoliopsida</taxon>
        <taxon>eudicotyledons</taxon>
        <taxon>Gunneridae</taxon>
        <taxon>Pentapetalae</taxon>
        <taxon>rosids</taxon>
        <taxon>fabids</taxon>
        <taxon>Rosales</taxon>
        <taxon>Moraceae</taxon>
        <taxon>Moreae</taxon>
        <taxon>Morus</taxon>
    </lineage>
</organism>
<dbReference type="EMBL" id="KE345798">
    <property type="protein sequence ID" value="EXC16561.1"/>
    <property type="molecule type" value="Genomic_DNA"/>
</dbReference>
<name>W9RXH2_9ROSA</name>
<sequence length="105" mass="11675">MGHRSFVSLIGGVIHVLHVLLLTTKQENNGGTRVASNHASLTQPRAAVELFTFNLAADALSNISTPYRTYLPERPLWMKTFYLCYAVAAIDNHRTSICHAHAKEK</sequence>
<protein>
    <recommendedName>
        <fullName evidence="4">Secreted protein</fullName>
    </recommendedName>
</protein>
<proteinExistence type="predicted"/>
<dbReference type="Proteomes" id="UP000030645">
    <property type="component" value="Unassembled WGS sequence"/>
</dbReference>
<keyword evidence="3" id="KW-1185">Reference proteome</keyword>
<evidence type="ECO:0000313" key="3">
    <source>
        <dbReference type="Proteomes" id="UP000030645"/>
    </source>
</evidence>
<reference evidence="3" key="1">
    <citation type="submission" date="2013-01" db="EMBL/GenBank/DDBJ databases">
        <title>Draft Genome Sequence of a Mulberry Tree, Morus notabilis C.K. Schneid.</title>
        <authorList>
            <person name="He N."/>
            <person name="Zhao S."/>
        </authorList>
    </citation>
    <scope>NUCLEOTIDE SEQUENCE</scope>
</reference>
<evidence type="ECO:0000256" key="1">
    <source>
        <dbReference type="SAM" id="SignalP"/>
    </source>
</evidence>
<keyword evidence="1" id="KW-0732">Signal</keyword>
<dbReference type="AlphaFoldDB" id="W9RXH2"/>